<dbReference type="PROSITE" id="PS00086">
    <property type="entry name" value="CYTOCHROME_P450"/>
    <property type="match status" value="1"/>
</dbReference>
<keyword evidence="13" id="KW-1185">Reference proteome</keyword>
<evidence type="ECO:0000313" key="12">
    <source>
        <dbReference type="EMBL" id="ERN17540.1"/>
    </source>
</evidence>
<dbReference type="Gene3D" id="1.10.630.10">
    <property type="entry name" value="Cytochrome P450"/>
    <property type="match status" value="1"/>
</dbReference>
<gene>
    <name evidence="12" type="ORF">AMTR_s00059p00109030</name>
</gene>
<keyword evidence="8 11" id="KW-0408">Iron</keyword>
<evidence type="ECO:0000256" key="5">
    <source>
        <dbReference type="ARBA" id="ARBA00022723"/>
    </source>
</evidence>
<evidence type="ECO:0000256" key="4">
    <source>
        <dbReference type="ARBA" id="ARBA00022692"/>
    </source>
</evidence>
<dbReference type="GO" id="GO:0016020">
    <property type="term" value="C:membrane"/>
    <property type="evidence" value="ECO:0007669"/>
    <property type="project" value="UniProtKB-SubCell"/>
</dbReference>
<evidence type="ECO:0000256" key="10">
    <source>
        <dbReference type="ARBA" id="ARBA00023136"/>
    </source>
</evidence>
<keyword evidence="3 11" id="KW-0349">Heme</keyword>
<sequence>MGNFLARNCGGHETLRLYAPAPILTRVFRLSRIGGYYLPSGTKLELHPPLYLPVFGGEDAEDFNPQRFIGGPSVARKHMAAFVPFGLGPTICVGQKTWHSFIQTKVVLAMLLQRFSFVISPTCVHAPMIYLTVHPQYGAQILLRKL</sequence>
<reference evidence="13" key="1">
    <citation type="journal article" date="2013" name="Science">
        <title>The Amborella genome and the evolution of flowering plants.</title>
        <authorList>
            <consortium name="Amborella Genome Project"/>
        </authorList>
    </citation>
    <scope>NUCLEOTIDE SEQUENCE [LARGE SCALE GENOMIC DNA]</scope>
</reference>
<dbReference type="GO" id="GO:0005506">
    <property type="term" value="F:iron ion binding"/>
    <property type="evidence" value="ECO:0007669"/>
    <property type="project" value="InterPro"/>
</dbReference>
<dbReference type="GO" id="GO:0020037">
    <property type="term" value="F:heme binding"/>
    <property type="evidence" value="ECO:0007669"/>
    <property type="project" value="InterPro"/>
</dbReference>
<proteinExistence type="inferred from homology"/>
<dbReference type="GO" id="GO:0016705">
    <property type="term" value="F:oxidoreductase activity, acting on paired donors, with incorporation or reduction of molecular oxygen"/>
    <property type="evidence" value="ECO:0007669"/>
    <property type="project" value="InterPro"/>
</dbReference>
<comment type="subcellular location">
    <subcellularLocation>
        <location evidence="1">Membrane</location>
    </subcellularLocation>
</comment>
<dbReference type="Gramene" id="ERN17540">
    <property type="protein sequence ID" value="ERN17540"/>
    <property type="gene ID" value="AMTR_s00059p00109030"/>
</dbReference>
<evidence type="ECO:0000256" key="9">
    <source>
        <dbReference type="ARBA" id="ARBA00023033"/>
    </source>
</evidence>
<dbReference type="AlphaFoldDB" id="U5D5Q7"/>
<organism evidence="12 13">
    <name type="scientific">Amborella trichopoda</name>
    <dbReference type="NCBI Taxonomy" id="13333"/>
    <lineage>
        <taxon>Eukaryota</taxon>
        <taxon>Viridiplantae</taxon>
        <taxon>Streptophyta</taxon>
        <taxon>Embryophyta</taxon>
        <taxon>Tracheophyta</taxon>
        <taxon>Spermatophyta</taxon>
        <taxon>Magnoliopsida</taxon>
        <taxon>Amborellales</taxon>
        <taxon>Amborellaceae</taxon>
        <taxon>Amborella</taxon>
    </lineage>
</organism>
<keyword evidence="4" id="KW-0812">Transmembrane</keyword>
<dbReference type="InterPro" id="IPR036396">
    <property type="entry name" value="Cyt_P450_sf"/>
</dbReference>
<keyword evidence="10" id="KW-0472">Membrane</keyword>
<evidence type="ECO:0000313" key="13">
    <source>
        <dbReference type="Proteomes" id="UP000017836"/>
    </source>
</evidence>
<dbReference type="HOGENOM" id="CLU_001570_5_10_1"/>
<dbReference type="InterPro" id="IPR050665">
    <property type="entry name" value="Cytochrome_P450_Monooxygen"/>
</dbReference>
<dbReference type="Proteomes" id="UP000017836">
    <property type="component" value="Unassembled WGS sequence"/>
</dbReference>
<evidence type="ECO:0000256" key="2">
    <source>
        <dbReference type="ARBA" id="ARBA00010617"/>
    </source>
</evidence>
<dbReference type="PANTHER" id="PTHR24282:SF211">
    <property type="entry name" value="CYTOCHROME P450-RELATED"/>
    <property type="match status" value="1"/>
</dbReference>
<dbReference type="PANTHER" id="PTHR24282">
    <property type="entry name" value="CYTOCHROME P450 FAMILY MEMBER"/>
    <property type="match status" value="1"/>
</dbReference>
<evidence type="ECO:0008006" key="14">
    <source>
        <dbReference type="Google" id="ProtNLM"/>
    </source>
</evidence>
<dbReference type="eggNOG" id="KOG0157">
    <property type="taxonomic scope" value="Eukaryota"/>
</dbReference>
<evidence type="ECO:0000256" key="1">
    <source>
        <dbReference type="ARBA" id="ARBA00004370"/>
    </source>
</evidence>
<dbReference type="GO" id="GO:0004497">
    <property type="term" value="F:monooxygenase activity"/>
    <property type="evidence" value="ECO:0007669"/>
    <property type="project" value="UniProtKB-KW"/>
</dbReference>
<comment type="similarity">
    <text evidence="2 11">Belongs to the cytochrome P450 family.</text>
</comment>
<protein>
    <recommendedName>
        <fullName evidence="14">Cytochrome P450</fullName>
    </recommendedName>
</protein>
<accession>U5D5Q7</accession>
<evidence type="ECO:0000256" key="11">
    <source>
        <dbReference type="RuleBase" id="RU000461"/>
    </source>
</evidence>
<dbReference type="Pfam" id="PF00067">
    <property type="entry name" value="p450"/>
    <property type="match status" value="1"/>
</dbReference>
<dbReference type="InterPro" id="IPR017972">
    <property type="entry name" value="Cyt_P450_CS"/>
</dbReference>
<evidence type="ECO:0000256" key="3">
    <source>
        <dbReference type="ARBA" id="ARBA00022617"/>
    </source>
</evidence>
<keyword evidence="7 11" id="KW-0560">Oxidoreductase</keyword>
<keyword evidence="5 11" id="KW-0479">Metal-binding</keyword>
<evidence type="ECO:0000256" key="8">
    <source>
        <dbReference type="ARBA" id="ARBA00023004"/>
    </source>
</evidence>
<evidence type="ECO:0000256" key="7">
    <source>
        <dbReference type="ARBA" id="ARBA00023002"/>
    </source>
</evidence>
<name>U5D5Q7_AMBTC</name>
<dbReference type="EMBL" id="KI392312">
    <property type="protein sequence ID" value="ERN17540.1"/>
    <property type="molecule type" value="Genomic_DNA"/>
</dbReference>
<dbReference type="SUPFAM" id="SSF48264">
    <property type="entry name" value="Cytochrome P450"/>
    <property type="match status" value="1"/>
</dbReference>
<keyword evidence="6" id="KW-1133">Transmembrane helix</keyword>
<evidence type="ECO:0000256" key="6">
    <source>
        <dbReference type="ARBA" id="ARBA00022989"/>
    </source>
</evidence>
<keyword evidence="9 11" id="KW-0503">Monooxygenase</keyword>
<dbReference type="InterPro" id="IPR001128">
    <property type="entry name" value="Cyt_P450"/>
</dbReference>